<dbReference type="AlphaFoldDB" id="A0A0T6BHR3"/>
<evidence type="ECO:0000256" key="3">
    <source>
        <dbReference type="PROSITE-ProRule" id="PRU00339"/>
    </source>
</evidence>
<feature type="region of interest" description="Disordered" evidence="4">
    <location>
        <begin position="1"/>
        <end position="23"/>
    </location>
</feature>
<dbReference type="SMART" id="SM00028">
    <property type="entry name" value="TPR"/>
    <property type="match status" value="7"/>
</dbReference>
<dbReference type="InterPro" id="IPR051722">
    <property type="entry name" value="Endocytosis_PI4K-reg_protein"/>
</dbReference>
<comment type="similarity">
    <text evidence="2">Belongs to the YPP1 family.</text>
</comment>
<feature type="repeat" description="TPR" evidence="3">
    <location>
        <begin position="523"/>
        <end position="556"/>
    </location>
</feature>
<organism evidence="6 7">
    <name type="scientific">Oryctes borbonicus</name>
    <dbReference type="NCBI Taxonomy" id="1629725"/>
    <lineage>
        <taxon>Eukaryota</taxon>
        <taxon>Metazoa</taxon>
        <taxon>Ecdysozoa</taxon>
        <taxon>Arthropoda</taxon>
        <taxon>Hexapoda</taxon>
        <taxon>Insecta</taxon>
        <taxon>Pterygota</taxon>
        <taxon>Neoptera</taxon>
        <taxon>Endopterygota</taxon>
        <taxon>Coleoptera</taxon>
        <taxon>Polyphaga</taxon>
        <taxon>Scarabaeiformia</taxon>
        <taxon>Scarabaeidae</taxon>
        <taxon>Dynastinae</taxon>
        <taxon>Oryctes</taxon>
    </lineage>
</organism>
<feature type="domain" description="Tetratricopeptide repeat protein 7 N-terminal" evidence="5">
    <location>
        <begin position="1"/>
        <end position="183"/>
    </location>
</feature>
<evidence type="ECO:0000256" key="1">
    <source>
        <dbReference type="ARBA" id="ARBA00002550"/>
    </source>
</evidence>
<evidence type="ECO:0000313" key="7">
    <source>
        <dbReference type="Proteomes" id="UP000051574"/>
    </source>
</evidence>
<dbReference type="InterPro" id="IPR011990">
    <property type="entry name" value="TPR-like_helical_dom_sf"/>
</dbReference>
<dbReference type="InterPro" id="IPR045819">
    <property type="entry name" value="TTC7_N"/>
</dbReference>
<comment type="function">
    <text evidence="1">Involved in endocytosis.</text>
</comment>
<dbReference type="PROSITE" id="PS50005">
    <property type="entry name" value="TPR"/>
    <property type="match status" value="1"/>
</dbReference>
<dbReference type="PANTHER" id="PTHR23083">
    <property type="entry name" value="TETRATRICOPEPTIDE REPEAT PROTEIN, TPR"/>
    <property type="match status" value="1"/>
</dbReference>
<dbReference type="Pfam" id="PF19440">
    <property type="entry name" value="TTC7_N"/>
    <property type="match status" value="1"/>
</dbReference>
<evidence type="ECO:0000256" key="2">
    <source>
        <dbReference type="ARBA" id="ARBA00038251"/>
    </source>
</evidence>
<accession>A0A0T6BHR3</accession>
<dbReference type="Proteomes" id="UP000051574">
    <property type="component" value="Unassembled WGS sequence"/>
</dbReference>
<reference evidence="6 7" key="1">
    <citation type="submission" date="2015-09" db="EMBL/GenBank/DDBJ databases">
        <title>Draft genome of the scarab beetle Oryctes borbonicus.</title>
        <authorList>
            <person name="Meyer J.M."/>
            <person name="Markov G.V."/>
            <person name="Baskaran P."/>
            <person name="Herrmann M."/>
            <person name="Sommer R.J."/>
            <person name="Roedelsperger C."/>
        </authorList>
    </citation>
    <scope>NUCLEOTIDE SEQUENCE [LARGE SCALE GENOMIC DNA]</scope>
    <source>
        <strain evidence="6">OB123</strain>
        <tissue evidence="6">Whole animal</tissue>
    </source>
</reference>
<feature type="non-terminal residue" evidence="6">
    <location>
        <position position="612"/>
    </location>
</feature>
<keyword evidence="3" id="KW-0802">TPR repeat</keyword>
<dbReference type="EMBL" id="LJIG01000054">
    <property type="protein sequence ID" value="KRT86886.1"/>
    <property type="molecule type" value="Genomic_DNA"/>
</dbReference>
<feature type="compositionally biased region" description="Polar residues" evidence="4">
    <location>
        <begin position="7"/>
        <end position="22"/>
    </location>
</feature>
<dbReference type="Gene3D" id="1.25.40.10">
    <property type="entry name" value="Tetratricopeptide repeat domain"/>
    <property type="match status" value="2"/>
</dbReference>
<dbReference type="PANTHER" id="PTHR23083:SF464">
    <property type="entry name" value="TETRATRICOPEPTIDE REPEAT DOMAIN 7, ISOFORM A"/>
    <property type="match status" value="1"/>
</dbReference>
<keyword evidence="7" id="KW-1185">Reference proteome</keyword>
<protein>
    <submittedName>
        <fullName evidence="6">Anaphase-promoting complex subunit 3 protein</fullName>
    </submittedName>
</protein>
<evidence type="ECO:0000259" key="5">
    <source>
        <dbReference type="Pfam" id="PF19440"/>
    </source>
</evidence>
<dbReference type="InterPro" id="IPR019734">
    <property type="entry name" value="TPR_rpt"/>
</dbReference>
<dbReference type="GO" id="GO:0005886">
    <property type="term" value="C:plasma membrane"/>
    <property type="evidence" value="ECO:0007669"/>
    <property type="project" value="TreeGrafter"/>
</dbReference>
<evidence type="ECO:0000313" key="6">
    <source>
        <dbReference type="EMBL" id="KRT86886.1"/>
    </source>
</evidence>
<dbReference type="GO" id="GO:0072659">
    <property type="term" value="P:protein localization to plasma membrane"/>
    <property type="evidence" value="ECO:0007669"/>
    <property type="project" value="TreeGrafter"/>
</dbReference>
<dbReference type="OrthoDB" id="29013at2759"/>
<evidence type="ECO:0000256" key="4">
    <source>
        <dbReference type="SAM" id="MobiDB-lite"/>
    </source>
</evidence>
<gene>
    <name evidence="6" type="ORF">AMK59_556</name>
</gene>
<dbReference type="Pfam" id="PF13431">
    <property type="entry name" value="TPR_17"/>
    <property type="match status" value="1"/>
</dbReference>
<name>A0A0T6BHR3_9SCAR</name>
<dbReference type="SUPFAM" id="SSF48452">
    <property type="entry name" value="TPR-like"/>
    <property type="match status" value="3"/>
</dbReference>
<dbReference type="GO" id="GO:0046854">
    <property type="term" value="P:phosphatidylinositol phosphate biosynthetic process"/>
    <property type="evidence" value="ECO:0007669"/>
    <property type="project" value="TreeGrafter"/>
</dbReference>
<comment type="caution">
    <text evidence="6">The sequence shown here is derived from an EMBL/GenBank/DDBJ whole genome shotgun (WGS) entry which is preliminary data.</text>
</comment>
<proteinExistence type="inferred from homology"/>
<sequence length="612" mass="68653">MQELEKQQNQNLTAAGTHSPQIPISHKGLSSVLEQALQEAPAILLQQGKHEAALDRYRYSLAATESPGVNSVRLKLLCQMAELLLQGFPDENYKVPNITSRDSAWKPKLYSGLNQFTPRNKYEETILVLIVAEAIAVRNAVLSQSPEFKDARHSAYQDAAAVYDLLALATVRWGQVGLLQESLERAMKFSFKEPHLWRQNALSLISKGEHEHALAVLKDVIHLEPNASINCLLAAKLCFEHLNLPPQGTKFSELALRRETIHSSGLLSRCHLYLGLGYQLQAQTVLIKSDKASFNQLALENFQAAVQLEPNDNLSEYYLGLQLAIMGQIMDALHHVQTALNLRPESSSTLHLLALLLSANRQHEEALQIVETALEEYPDCLNLMYVKAHLELHEEGGERALVTAKQMLELWKNLYEGQTISDVPECDRKSDTRSVFQLYTSEMSDKDTSSLQAHSIAASRVEHALSEVASSMSSFSPRPGPQRAWMLLLEIWLLLAELYLALGQPTDVLKCIQEATQIFPLSHHIMHMRGLLHMHKQEWAEAKLCFQNAVAINPQHVKSLQQLGLVYHYLNLQGLAETTLREAAKIDPTNHITWYNLGKVLEALGEYETASN</sequence>